<dbReference type="EMBL" id="VUMT01000035">
    <property type="protein sequence ID" value="MSS64885.1"/>
    <property type="molecule type" value="Genomic_DNA"/>
</dbReference>
<organism evidence="2 3">
    <name type="scientific">Velocimicrobium porci</name>
    <dbReference type="NCBI Taxonomy" id="2606634"/>
    <lineage>
        <taxon>Bacteria</taxon>
        <taxon>Bacillati</taxon>
        <taxon>Bacillota</taxon>
        <taxon>Clostridia</taxon>
        <taxon>Lachnospirales</taxon>
        <taxon>Lachnospiraceae</taxon>
        <taxon>Velocimicrobium</taxon>
    </lineage>
</organism>
<evidence type="ECO:0000313" key="2">
    <source>
        <dbReference type="EMBL" id="MSS64885.1"/>
    </source>
</evidence>
<protein>
    <submittedName>
        <fullName evidence="2">Uncharacterized protein</fullName>
    </submittedName>
</protein>
<dbReference type="AlphaFoldDB" id="A0A6L5Y1G5"/>
<name>A0A6L5Y1G5_9FIRM</name>
<reference evidence="2 3" key="1">
    <citation type="submission" date="2019-08" db="EMBL/GenBank/DDBJ databases">
        <title>In-depth cultivation of the pig gut microbiome towards novel bacterial diversity and tailored functional studies.</title>
        <authorList>
            <person name="Wylensek D."/>
            <person name="Hitch T.C.A."/>
            <person name="Clavel T."/>
        </authorList>
    </citation>
    <scope>NUCLEOTIDE SEQUENCE [LARGE SCALE GENOMIC DNA]</scope>
    <source>
        <strain evidence="2 3">WCA-693-APC-MOT-I</strain>
    </source>
</reference>
<proteinExistence type="predicted"/>
<dbReference type="RefSeq" id="WP_205839272.1">
    <property type="nucleotide sequence ID" value="NZ_VUMT01000035.1"/>
</dbReference>
<comment type="caution">
    <text evidence="2">The sequence shown here is derived from an EMBL/GenBank/DDBJ whole genome shotgun (WGS) entry which is preliminary data.</text>
</comment>
<gene>
    <name evidence="2" type="ORF">FYJ58_13580</name>
</gene>
<feature type="coiled-coil region" evidence="1">
    <location>
        <begin position="35"/>
        <end position="62"/>
    </location>
</feature>
<sequence>MFEQDNTYNEVREKSIRSWLEEMSRHEDVAVRGGVKVTTEYLDDLKKKIKVLEEKNKLKDDYLKKMKERYKIK</sequence>
<accession>A0A6L5Y1G5</accession>
<keyword evidence="1" id="KW-0175">Coiled coil</keyword>
<keyword evidence="3" id="KW-1185">Reference proteome</keyword>
<evidence type="ECO:0000313" key="3">
    <source>
        <dbReference type="Proteomes" id="UP000482209"/>
    </source>
</evidence>
<dbReference type="Proteomes" id="UP000482209">
    <property type="component" value="Unassembled WGS sequence"/>
</dbReference>
<evidence type="ECO:0000256" key="1">
    <source>
        <dbReference type="SAM" id="Coils"/>
    </source>
</evidence>